<reference evidence="1 2" key="1">
    <citation type="journal article" date="2023" name="Nucleic Acids Res.">
        <title>The hologenome of Daphnia magna reveals possible DNA methylation and microbiome-mediated evolution of the host genome.</title>
        <authorList>
            <person name="Chaturvedi A."/>
            <person name="Li X."/>
            <person name="Dhandapani V."/>
            <person name="Marshall H."/>
            <person name="Kissane S."/>
            <person name="Cuenca-Cambronero M."/>
            <person name="Asole G."/>
            <person name="Calvet F."/>
            <person name="Ruiz-Romero M."/>
            <person name="Marangio P."/>
            <person name="Guigo R."/>
            <person name="Rago D."/>
            <person name="Mirbahai L."/>
            <person name="Eastwood N."/>
            <person name="Colbourne J.K."/>
            <person name="Zhou J."/>
            <person name="Mallon E."/>
            <person name="Orsini L."/>
        </authorList>
    </citation>
    <scope>NUCLEOTIDE SEQUENCE [LARGE SCALE GENOMIC DNA]</scope>
    <source>
        <strain evidence="1">LRV0_1</strain>
    </source>
</reference>
<protein>
    <submittedName>
        <fullName evidence="1">Uncharacterized protein</fullName>
    </submittedName>
</protein>
<gene>
    <name evidence="1" type="ORF">OUZ56_024255</name>
</gene>
<sequence>MQGLQLRQDEGNACTRTRNFSREGVIELLRALTPTVQSLEYYLTKKRCIFIEVSARSFGAVLEIGFGASFICAWAFGSASGSKPVPTKEESQAKNPITLLCTPFTPHKWKALDKGYPSIHSWRWGLPDSPLNRTDLHTQLQCSVE</sequence>
<evidence type="ECO:0000313" key="1">
    <source>
        <dbReference type="EMBL" id="KAK4030868.1"/>
    </source>
</evidence>
<evidence type="ECO:0000313" key="2">
    <source>
        <dbReference type="Proteomes" id="UP001234178"/>
    </source>
</evidence>
<proteinExistence type="predicted"/>
<name>A0ABR0B0G3_9CRUS</name>
<dbReference type="Proteomes" id="UP001234178">
    <property type="component" value="Unassembled WGS sequence"/>
</dbReference>
<organism evidence="1 2">
    <name type="scientific">Daphnia magna</name>
    <dbReference type="NCBI Taxonomy" id="35525"/>
    <lineage>
        <taxon>Eukaryota</taxon>
        <taxon>Metazoa</taxon>
        <taxon>Ecdysozoa</taxon>
        <taxon>Arthropoda</taxon>
        <taxon>Crustacea</taxon>
        <taxon>Branchiopoda</taxon>
        <taxon>Diplostraca</taxon>
        <taxon>Cladocera</taxon>
        <taxon>Anomopoda</taxon>
        <taxon>Daphniidae</taxon>
        <taxon>Daphnia</taxon>
    </lineage>
</organism>
<comment type="caution">
    <text evidence="1">The sequence shown here is derived from an EMBL/GenBank/DDBJ whole genome shotgun (WGS) entry which is preliminary data.</text>
</comment>
<keyword evidence="2" id="KW-1185">Reference proteome</keyword>
<accession>A0ABR0B0G3</accession>
<dbReference type="EMBL" id="JAOYFB010000039">
    <property type="protein sequence ID" value="KAK4030868.1"/>
    <property type="molecule type" value="Genomic_DNA"/>
</dbReference>